<organism evidence="1 2">
    <name type="scientific">Crenothrix polyspora</name>
    <dbReference type="NCBI Taxonomy" id="360316"/>
    <lineage>
        <taxon>Bacteria</taxon>
        <taxon>Pseudomonadati</taxon>
        <taxon>Pseudomonadota</taxon>
        <taxon>Gammaproteobacteria</taxon>
        <taxon>Methylococcales</taxon>
        <taxon>Crenotrichaceae</taxon>
        <taxon>Crenothrix</taxon>
    </lineage>
</organism>
<evidence type="ECO:0000313" key="2">
    <source>
        <dbReference type="Proteomes" id="UP000195442"/>
    </source>
</evidence>
<gene>
    <name evidence="1" type="ORF">CRENPOLYSF2_3070004</name>
</gene>
<dbReference type="EMBL" id="FUKJ01000232">
    <property type="protein sequence ID" value="SJM93075.1"/>
    <property type="molecule type" value="Genomic_DNA"/>
</dbReference>
<reference evidence="2" key="1">
    <citation type="submission" date="2017-02" db="EMBL/GenBank/DDBJ databases">
        <authorList>
            <person name="Daims H."/>
        </authorList>
    </citation>
    <scope>NUCLEOTIDE SEQUENCE [LARGE SCALE GENOMIC DNA]</scope>
</reference>
<keyword evidence="2" id="KW-1185">Reference proteome</keyword>
<dbReference type="Proteomes" id="UP000195442">
    <property type="component" value="Unassembled WGS sequence"/>
</dbReference>
<evidence type="ECO:0000313" key="1">
    <source>
        <dbReference type="EMBL" id="SJM93075.1"/>
    </source>
</evidence>
<protein>
    <submittedName>
        <fullName evidence="1">Uncharacterized protein</fullName>
    </submittedName>
</protein>
<accession>A0A1R4HA03</accession>
<name>A0A1R4HA03_9GAMM</name>
<proteinExistence type="predicted"/>
<dbReference type="AlphaFoldDB" id="A0A1R4HA03"/>
<sequence>MGHRITTMSDIKLLHELIKETAKQPINVNDYGKRQVILTEPQCPKVSVTISGLPDSVIVIKADTFTSPDSVFIGSHGECKRADFVIIADTGNKKVILCIELKATKGSEKEIIQQLSGAQCFVSYCQKIGQNFWGQSSFLEDYTYRFVSIGHISITKHKTRIDRRKETHDRPDRMMKVSSPHRLEFNHLAGAN</sequence>